<dbReference type="InterPro" id="IPR000182">
    <property type="entry name" value="GNAT_dom"/>
</dbReference>
<dbReference type="InterPro" id="IPR016181">
    <property type="entry name" value="Acyl_CoA_acyltransferase"/>
</dbReference>
<proteinExistence type="predicted"/>
<dbReference type="GO" id="GO:0016747">
    <property type="term" value="F:acyltransferase activity, transferring groups other than amino-acyl groups"/>
    <property type="evidence" value="ECO:0007669"/>
    <property type="project" value="InterPro"/>
</dbReference>
<organism evidence="2 3">
    <name type="scientific">Glycomyces artemisiae</name>
    <dbReference type="NCBI Taxonomy" id="1076443"/>
    <lineage>
        <taxon>Bacteria</taxon>
        <taxon>Bacillati</taxon>
        <taxon>Actinomycetota</taxon>
        <taxon>Actinomycetes</taxon>
        <taxon>Glycomycetales</taxon>
        <taxon>Glycomycetaceae</taxon>
        <taxon>Glycomyces</taxon>
    </lineage>
</organism>
<evidence type="ECO:0000313" key="3">
    <source>
        <dbReference type="Proteomes" id="UP000238176"/>
    </source>
</evidence>
<gene>
    <name evidence="2" type="ORF">B0I28_111120</name>
</gene>
<keyword evidence="3" id="KW-1185">Reference proteome</keyword>
<accession>A0A2T0UDQ6</accession>
<dbReference type="Gene3D" id="3.40.630.30">
    <property type="match status" value="1"/>
</dbReference>
<name>A0A2T0UDQ6_9ACTN</name>
<feature type="domain" description="N-acetyltransferase" evidence="1">
    <location>
        <begin position="192"/>
        <end position="257"/>
    </location>
</feature>
<dbReference type="RefSeq" id="WP_106366301.1">
    <property type="nucleotide sequence ID" value="NZ_PVTJ01000011.1"/>
</dbReference>
<dbReference type="AlphaFoldDB" id="A0A2T0UDQ6"/>
<dbReference type="Proteomes" id="UP000238176">
    <property type="component" value="Unassembled WGS sequence"/>
</dbReference>
<dbReference type="SUPFAM" id="SSF55729">
    <property type="entry name" value="Acyl-CoA N-acyltransferases (Nat)"/>
    <property type="match status" value="1"/>
</dbReference>
<evidence type="ECO:0000313" key="2">
    <source>
        <dbReference type="EMBL" id="PRY56014.1"/>
    </source>
</evidence>
<dbReference type="CDD" id="cd04301">
    <property type="entry name" value="NAT_SF"/>
    <property type="match status" value="1"/>
</dbReference>
<reference evidence="2 3" key="1">
    <citation type="submission" date="2018-03" db="EMBL/GenBank/DDBJ databases">
        <title>Genomic Encyclopedia of Type Strains, Phase III (KMG-III): the genomes of soil and plant-associated and newly described type strains.</title>
        <authorList>
            <person name="Whitman W."/>
        </authorList>
    </citation>
    <scope>NUCLEOTIDE SEQUENCE [LARGE SCALE GENOMIC DNA]</scope>
    <source>
        <strain evidence="2 3">CGMCC 4.7067</strain>
    </source>
</reference>
<dbReference type="EMBL" id="PVTJ01000011">
    <property type="protein sequence ID" value="PRY56014.1"/>
    <property type="molecule type" value="Genomic_DNA"/>
</dbReference>
<dbReference type="Pfam" id="PF00583">
    <property type="entry name" value="Acetyltransf_1"/>
    <property type="match status" value="1"/>
</dbReference>
<evidence type="ECO:0000259" key="1">
    <source>
        <dbReference type="Pfam" id="PF00583"/>
    </source>
</evidence>
<dbReference type="OrthoDB" id="3436926at2"/>
<sequence>MTDPAALAEVVGKAPCLPSLGPIHPDEDAAAIWSELLATTEAGEYLPYDKDRVWGGRKTARILTKAIVDSDAYVLIPVLNQRGAGTVDLYCYGNLERARRTGGDVGAKLAADHGVARARLVWFGKLPDRHAQRTVRVQLKTFVRGSNSCTDSEHVAVCVEQPPASASGFRAFAVNAGEGFPFLAERIDQGIDDGPVLTVKDSMKVVGAIGPMRTLPDSRGRLRLLGQYFAVLPEFRARGFGRALWRAAMRWGSANDAAYQLLQTELDSPSDRICRADGLSDLGLMHTRVLALLIIGFPVLSEPRGLLVCLCRW</sequence>
<comment type="caution">
    <text evidence="2">The sequence shown here is derived from an EMBL/GenBank/DDBJ whole genome shotgun (WGS) entry which is preliminary data.</text>
</comment>
<protein>
    <recommendedName>
        <fullName evidence="1">N-acetyltransferase domain-containing protein</fullName>
    </recommendedName>
</protein>